<evidence type="ECO:0000313" key="7">
    <source>
        <dbReference type="EMBL" id="MDR6512538.1"/>
    </source>
</evidence>
<comment type="caution">
    <text evidence="7">The sequence shown here is derived from an EMBL/GenBank/DDBJ whole genome shotgun (WGS) entry which is preliminary data.</text>
</comment>
<comment type="subcellular location">
    <subcellularLocation>
        <location evidence="1">Cell outer membrane</location>
    </subcellularLocation>
</comment>
<keyword evidence="2" id="KW-1134">Transmembrane beta strand</keyword>
<evidence type="ECO:0000256" key="4">
    <source>
        <dbReference type="ARBA" id="ARBA00023136"/>
    </source>
</evidence>
<dbReference type="Gene3D" id="1.20.1600.10">
    <property type="entry name" value="Outer membrane efflux proteins (OEP)"/>
    <property type="match status" value="1"/>
</dbReference>
<protein>
    <submittedName>
        <fullName evidence="7">Outer membrane protein TolC</fullName>
    </submittedName>
</protein>
<dbReference type="PANTHER" id="PTHR30026:SF20">
    <property type="entry name" value="OUTER MEMBRANE PROTEIN TOLC"/>
    <property type="match status" value="1"/>
</dbReference>
<keyword evidence="5" id="KW-0998">Cell outer membrane</keyword>
<dbReference type="PANTHER" id="PTHR30026">
    <property type="entry name" value="OUTER MEMBRANE PROTEIN TOLC"/>
    <property type="match status" value="1"/>
</dbReference>
<name>A0ABU1MQC1_9SPHN</name>
<feature type="chain" id="PRO_5045449931" evidence="6">
    <location>
        <begin position="26"/>
        <end position="427"/>
    </location>
</feature>
<sequence>MRRLACLLLTAALLPAVVLPTVAWAAPLPEVPPANLPPEAVVVAALDNHPTVSAAGQRVSAARAAASALAKGTHEVLVTGTIQARDVTNERRYAEFDTQVLRPIRLPGKAALDREAGVLGVDVAHNRMEDSRHQAALLLSQLWFDWLTAGELHRVDLANVAVLDEALAAVSRRQQLRDAAALDVDQARAARDQAQGTAAMSAADMNEARALLAANFPDLPLPDQPPALGEVPTPANDLATLRDLVIARSHEIGAADREAARLGTLARRAERDRTADPSVGFRAFSERGGMERGGGLVLQIPLGGGYRKALAEEAGAQASAGLLDLANVRREVEAMADGDLANARGRRSAWEGIAASARSTAQAATRTARGQQLGAIDLADALLARRQAHEAARLEVAARSAAIRSLIKLEIDSHVIWADEDTDEHPT</sequence>
<dbReference type="InterPro" id="IPR051906">
    <property type="entry name" value="TolC-like"/>
</dbReference>
<evidence type="ECO:0000256" key="6">
    <source>
        <dbReference type="SAM" id="SignalP"/>
    </source>
</evidence>
<reference evidence="7 8" key="1">
    <citation type="submission" date="2023-07" db="EMBL/GenBank/DDBJ databases">
        <title>Sorghum-associated microbial communities from plants grown in Nebraska, USA.</title>
        <authorList>
            <person name="Schachtman D."/>
        </authorList>
    </citation>
    <scope>NUCLEOTIDE SEQUENCE [LARGE SCALE GENOMIC DNA]</scope>
    <source>
        <strain evidence="7 8">DS1027</strain>
    </source>
</reference>
<evidence type="ECO:0000256" key="1">
    <source>
        <dbReference type="ARBA" id="ARBA00004442"/>
    </source>
</evidence>
<evidence type="ECO:0000313" key="8">
    <source>
        <dbReference type="Proteomes" id="UP001184150"/>
    </source>
</evidence>
<evidence type="ECO:0000256" key="2">
    <source>
        <dbReference type="ARBA" id="ARBA00022452"/>
    </source>
</evidence>
<keyword evidence="4" id="KW-0472">Membrane</keyword>
<proteinExistence type="predicted"/>
<dbReference type="SUPFAM" id="SSF56954">
    <property type="entry name" value="Outer membrane efflux proteins (OEP)"/>
    <property type="match status" value="1"/>
</dbReference>
<dbReference type="RefSeq" id="WP_309806058.1">
    <property type="nucleotide sequence ID" value="NZ_JAVDRD010000010.1"/>
</dbReference>
<keyword evidence="8" id="KW-1185">Reference proteome</keyword>
<dbReference type="EMBL" id="JAVDRD010000010">
    <property type="protein sequence ID" value="MDR6512538.1"/>
    <property type="molecule type" value="Genomic_DNA"/>
</dbReference>
<evidence type="ECO:0000256" key="3">
    <source>
        <dbReference type="ARBA" id="ARBA00022692"/>
    </source>
</evidence>
<organism evidence="7 8">
    <name type="scientific">Novosphingobium capsulatum</name>
    <dbReference type="NCBI Taxonomy" id="13688"/>
    <lineage>
        <taxon>Bacteria</taxon>
        <taxon>Pseudomonadati</taxon>
        <taxon>Pseudomonadota</taxon>
        <taxon>Alphaproteobacteria</taxon>
        <taxon>Sphingomonadales</taxon>
        <taxon>Sphingomonadaceae</taxon>
        <taxon>Novosphingobium</taxon>
    </lineage>
</organism>
<keyword evidence="6" id="KW-0732">Signal</keyword>
<feature type="signal peptide" evidence="6">
    <location>
        <begin position="1"/>
        <end position="25"/>
    </location>
</feature>
<keyword evidence="3" id="KW-0812">Transmembrane</keyword>
<dbReference type="Proteomes" id="UP001184150">
    <property type="component" value="Unassembled WGS sequence"/>
</dbReference>
<gene>
    <name evidence="7" type="ORF">J2792_003423</name>
</gene>
<evidence type="ECO:0000256" key="5">
    <source>
        <dbReference type="ARBA" id="ARBA00023237"/>
    </source>
</evidence>
<accession>A0ABU1MQC1</accession>